<keyword evidence="3" id="KW-1185">Reference proteome</keyword>
<sequence>MTFSPTHQGEAGTSRGLKRDRSLQQGVDQTTYPPRRVNTSRGDSLLSRRQTKAYACKAYYVGQRVQHAGSRPTTKLTTNKISFTNEDAFLFDHPHSDAFVITTPIMEIKGFNGQTTLHVGQFVLPIKFGGNGQPTRTILKTFKIVDCPSEYNAIIGRTALYKLKDAVSIFHYSIKLLTSDGEGTYRGDQREWRTEGEGPAKSRSLRKMSSTPGTNMNKRGGPKDVFAWTYEDMVGIDPHVACHRL</sequence>
<gene>
    <name evidence="2" type="ORF">SHERM_07586</name>
</gene>
<dbReference type="OrthoDB" id="2919534at2759"/>
<evidence type="ECO:0000313" key="2">
    <source>
        <dbReference type="EMBL" id="CAA0841710.1"/>
    </source>
</evidence>
<dbReference type="PANTHER" id="PTHR33240:SF8">
    <property type="entry name" value="OS03G0439900 PROTEIN"/>
    <property type="match status" value="1"/>
</dbReference>
<dbReference type="Proteomes" id="UP001153555">
    <property type="component" value="Unassembled WGS sequence"/>
</dbReference>
<dbReference type="AlphaFoldDB" id="A0A9N7NS69"/>
<feature type="region of interest" description="Disordered" evidence="1">
    <location>
        <begin position="1"/>
        <end position="46"/>
    </location>
</feature>
<feature type="compositionally biased region" description="Polar residues" evidence="1">
    <location>
        <begin position="23"/>
        <end position="42"/>
    </location>
</feature>
<feature type="region of interest" description="Disordered" evidence="1">
    <location>
        <begin position="186"/>
        <end position="219"/>
    </location>
</feature>
<protein>
    <submittedName>
        <fullName evidence="2">Uncharacterized protein</fullName>
    </submittedName>
</protein>
<comment type="caution">
    <text evidence="2">The sequence shown here is derived from an EMBL/GenBank/DDBJ whole genome shotgun (WGS) entry which is preliminary data.</text>
</comment>
<dbReference type="EMBL" id="CACSLK010034598">
    <property type="protein sequence ID" value="CAA0841710.1"/>
    <property type="molecule type" value="Genomic_DNA"/>
</dbReference>
<proteinExistence type="predicted"/>
<accession>A0A9N7NS69</accession>
<organism evidence="2 3">
    <name type="scientific">Striga hermonthica</name>
    <name type="common">Purple witchweed</name>
    <name type="synonym">Buchnera hermonthica</name>
    <dbReference type="NCBI Taxonomy" id="68872"/>
    <lineage>
        <taxon>Eukaryota</taxon>
        <taxon>Viridiplantae</taxon>
        <taxon>Streptophyta</taxon>
        <taxon>Embryophyta</taxon>
        <taxon>Tracheophyta</taxon>
        <taxon>Spermatophyta</taxon>
        <taxon>Magnoliopsida</taxon>
        <taxon>eudicotyledons</taxon>
        <taxon>Gunneridae</taxon>
        <taxon>Pentapetalae</taxon>
        <taxon>asterids</taxon>
        <taxon>lamiids</taxon>
        <taxon>Lamiales</taxon>
        <taxon>Orobanchaceae</taxon>
        <taxon>Buchnereae</taxon>
        <taxon>Striga</taxon>
    </lineage>
</organism>
<reference evidence="2" key="1">
    <citation type="submission" date="2019-12" db="EMBL/GenBank/DDBJ databases">
        <authorList>
            <person name="Scholes J."/>
        </authorList>
    </citation>
    <scope>NUCLEOTIDE SEQUENCE</scope>
</reference>
<name>A0A9N7NS69_STRHE</name>
<dbReference type="PANTHER" id="PTHR33240">
    <property type="entry name" value="OS08G0508500 PROTEIN"/>
    <property type="match status" value="1"/>
</dbReference>
<feature type="compositionally biased region" description="Basic and acidic residues" evidence="1">
    <location>
        <begin position="186"/>
        <end position="200"/>
    </location>
</feature>
<evidence type="ECO:0000256" key="1">
    <source>
        <dbReference type="SAM" id="MobiDB-lite"/>
    </source>
</evidence>
<evidence type="ECO:0000313" key="3">
    <source>
        <dbReference type="Proteomes" id="UP001153555"/>
    </source>
</evidence>
<feature type="compositionally biased region" description="Polar residues" evidence="1">
    <location>
        <begin position="207"/>
        <end position="217"/>
    </location>
</feature>